<proteinExistence type="predicted"/>
<gene>
    <name evidence="2" type="ORF">bsdcttw_45410</name>
</gene>
<reference evidence="2 3" key="1">
    <citation type="submission" date="2020-08" db="EMBL/GenBank/DDBJ databases">
        <title>Draft genome sequencing of an Anaerocolumna strain isolated from anoxic soil subjected to BSD treatment.</title>
        <authorList>
            <person name="Uek A."/>
            <person name="Tonouchi A."/>
        </authorList>
    </citation>
    <scope>NUCLEOTIDE SEQUENCE [LARGE SCALE GENOMIC DNA]</scope>
    <source>
        <strain evidence="2 3">CTTW</strain>
    </source>
</reference>
<keyword evidence="3" id="KW-1185">Reference proteome</keyword>
<evidence type="ECO:0000313" key="3">
    <source>
        <dbReference type="Proteomes" id="UP000515703"/>
    </source>
</evidence>
<dbReference type="Pfam" id="PF03050">
    <property type="entry name" value="DDE_Tnp_IS66"/>
    <property type="match status" value="1"/>
</dbReference>
<name>A0A7M3SA83_9FIRM</name>
<dbReference type="Proteomes" id="UP000515703">
    <property type="component" value="Chromosome"/>
</dbReference>
<dbReference type="EMBL" id="AP023368">
    <property type="protein sequence ID" value="BCK01501.1"/>
    <property type="molecule type" value="Genomic_DNA"/>
</dbReference>
<reference evidence="2 3" key="2">
    <citation type="submission" date="2020-08" db="EMBL/GenBank/DDBJ databases">
        <authorList>
            <person name="Ueki A."/>
            <person name="Tonouchi A."/>
        </authorList>
    </citation>
    <scope>NUCLEOTIDE SEQUENCE [LARGE SCALE GENOMIC DNA]</scope>
    <source>
        <strain evidence="2 3">CTTW</strain>
    </source>
</reference>
<dbReference type="AlphaFoldDB" id="A0A7M3SA83"/>
<sequence>MFADMLLSQVMHTDCTNAKVNGKSVYVFATPDGKVMYFAREKKGHEGVKSAVVEEYQGTLFYDHESTFFNYGSDHQECLAHVLRYRKDSMGNESDRTWNKQIHSLIRKMIHYRNNLPPETDCSMRLQNSHNQ</sequence>
<evidence type="ECO:0000313" key="2">
    <source>
        <dbReference type="EMBL" id="BCK01501.1"/>
    </source>
</evidence>
<dbReference type="InterPro" id="IPR004291">
    <property type="entry name" value="Transposase_IS66_central"/>
</dbReference>
<protein>
    <recommendedName>
        <fullName evidence="1">Transposase IS66 central domain-containing protein</fullName>
    </recommendedName>
</protein>
<feature type="domain" description="Transposase IS66 central" evidence="1">
    <location>
        <begin position="4"/>
        <end position="127"/>
    </location>
</feature>
<evidence type="ECO:0000259" key="1">
    <source>
        <dbReference type="Pfam" id="PF03050"/>
    </source>
</evidence>
<organism evidence="2 3">
    <name type="scientific">Anaerocolumna chitinilytica</name>
    <dbReference type="NCBI Taxonomy" id="1727145"/>
    <lineage>
        <taxon>Bacteria</taxon>
        <taxon>Bacillati</taxon>
        <taxon>Bacillota</taxon>
        <taxon>Clostridia</taxon>
        <taxon>Lachnospirales</taxon>
        <taxon>Lachnospiraceae</taxon>
        <taxon>Anaerocolumna</taxon>
    </lineage>
</organism>
<dbReference type="KEGG" id="acht:bsdcttw_45410"/>
<dbReference type="RefSeq" id="WP_225903734.1">
    <property type="nucleotide sequence ID" value="NZ_AP023368.1"/>
</dbReference>
<accession>A0A7M3SA83</accession>